<dbReference type="InterPro" id="IPR038294">
    <property type="entry name" value="SLBP_RNA_bind_sf"/>
</dbReference>
<dbReference type="GO" id="GO:0005737">
    <property type="term" value="C:cytoplasm"/>
    <property type="evidence" value="ECO:0007669"/>
    <property type="project" value="TreeGrafter"/>
</dbReference>
<reference evidence="4" key="1">
    <citation type="thesis" date="2020" institute="ProQuest LLC" country="789 East Eisenhower Parkway, Ann Arbor, MI, USA">
        <title>Comparative Genomics and Chromosome Evolution.</title>
        <authorList>
            <person name="Mudd A.B."/>
        </authorList>
    </citation>
    <scope>NUCLEOTIDE SEQUENCE</scope>
    <source>
        <strain evidence="4">237g6f4</strain>
        <tissue evidence="4">Blood</tissue>
    </source>
</reference>
<dbReference type="GO" id="GO:0051028">
    <property type="term" value="P:mRNA transport"/>
    <property type="evidence" value="ECO:0007669"/>
    <property type="project" value="TreeGrafter"/>
</dbReference>
<feature type="domain" description="Histone RNA hairpin-binding protein RNA-binding" evidence="3">
    <location>
        <begin position="143"/>
        <end position="212"/>
    </location>
</feature>
<dbReference type="FunFam" id="1.10.8.1120:FF:000001">
    <property type="entry name" value="Histone RNA hairpin-binding protein-like"/>
    <property type="match status" value="1"/>
</dbReference>
<dbReference type="Pfam" id="PF15247">
    <property type="entry name" value="SLBP_RNA_bind"/>
    <property type="match status" value="1"/>
</dbReference>
<dbReference type="InterPro" id="IPR026502">
    <property type="entry name" value="SLBP1/SLBP2"/>
</dbReference>
<keyword evidence="5" id="KW-1185">Reference proteome</keyword>
<evidence type="ECO:0000259" key="3">
    <source>
        <dbReference type="Pfam" id="PF15247"/>
    </source>
</evidence>
<evidence type="ECO:0000313" key="5">
    <source>
        <dbReference type="Proteomes" id="UP000824782"/>
    </source>
</evidence>
<dbReference type="Proteomes" id="UP000824782">
    <property type="component" value="Unassembled WGS sequence"/>
</dbReference>
<protein>
    <recommendedName>
        <fullName evidence="3">Histone RNA hairpin-binding protein RNA-binding domain-containing protein</fullName>
    </recommendedName>
</protein>
<evidence type="ECO:0000256" key="1">
    <source>
        <dbReference type="ARBA" id="ARBA00006151"/>
    </source>
</evidence>
<dbReference type="GO" id="GO:0071204">
    <property type="term" value="C:histone pre-mRNA 3'end processing complex"/>
    <property type="evidence" value="ECO:0007669"/>
    <property type="project" value="TreeGrafter"/>
</dbReference>
<name>A0AAV7C1E4_ENGPU</name>
<comment type="caution">
    <text evidence="4">The sequence shown here is derived from an EMBL/GenBank/DDBJ whole genome shotgun (WGS) entry which is preliminary data.</text>
</comment>
<dbReference type="GO" id="GO:0003729">
    <property type="term" value="F:mRNA binding"/>
    <property type="evidence" value="ECO:0007669"/>
    <property type="project" value="InterPro"/>
</dbReference>
<evidence type="ECO:0000256" key="2">
    <source>
        <dbReference type="ARBA" id="ARBA00022884"/>
    </source>
</evidence>
<evidence type="ECO:0000313" key="4">
    <source>
        <dbReference type="EMBL" id="KAG8578490.1"/>
    </source>
</evidence>
<sequence length="291" mass="33583">MQRLDPQLKLCMSPLSCNDPQRPGLSKALLPEPWMLIDNFTAMEDIFGVPSRSRFLSAPGLLSKEGGFQHSDKADATRRTFPDCTLFPDNCGKTKVSVGVDTELDFLEFKNSLRQRPQLQISGNLPALSLGSPTTSQCSKLETDEAVLQRRQKQIDYGKNTVGYQRYRQEVPRSERIPGIHPRSPNKYKKYSRRSWDMQIKIWRRALHAWDPPVDVLLQKDARYDPTHSFLNPWFDGTETLRGLEDDMFDLQISDLHNMGCTPGEQSQRYYNWLKYCGHTAPYSYPYWIGQ</sequence>
<dbReference type="Gene3D" id="1.10.8.1120">
    <property type="entry name" value="Histone RNA hairpin-binding protein RNA-binding domain"/>
    <property type="match status" value="1"/>
</dbReference>
<dbReference type="AlphaFoldDB" id="A0AAV7C1E4"/>
<accession>A0AAV7C1E4</accession>
<dbReference type="GO" id="GO:0071207">
    <property type="term" value="F:histone pre-mRNA stem-loop binding"/>
    <property type="evidence" value="ECO:0007669"/>
    <property type="project" value="TreeGrafter"/>
</dbReference>
<gene>
    <name evidence="4" type="ORF">GDO81_010512</name>
</gene>
<proteinExistence type="inferred from homology"/>
<dbReference type="InterPro" id="IPR029344">
    <property type="entry name" value="SLBP_RNA_bind"/>
</dbReference>
<comment type="similarity">
    <text evidence="1">Belongs to the SLBP family.</text>
</comment>
<dbReference type="EMBL" id="WNYA01000004">
    <property type="protein sequence ID" value="KAG8578490.1"/>
    <property type="molecule type" value="Genomic_DNA"/>
</dbReference>
<dbReference type="PANTHER" id="PTHR17408">
    <property type="entry name" value="HISTONE RNA HAIRPIN-BINDING PROTEIN"/>
    <property type="match status" value="1"/>
</dbReference>
<dbReference type="GO" id="GO:0006398">
    <property type="term" value="P:mRNA 3'-end processing by stem-loop binding and cleavage"/>
    <property type="evidence" value="ECO:0007669"/>
    <property type="project" value="TreeGrafter"/>
</dbReference>
<keyword evidence="2" id="KW-0694">RNA-binding</keyword>
<organism evidence="4 5">
    <name type="scientific">Engystomops pustulosus</name>
    <name type="common">Tungara frog</name>
    <name type="synonym">Physalaemus pustulosus</name>
    <dbReference type="NCBI Taxonomy" id="76066"/>
    <lineage>
        <taxon>Eukaryota</taxon>
        <taxon>Metazoa</taxon>
        <taxon>Chordata</taxon>
        <taxon>Craniata</taxon>
        <taxon>Vertebrata</taxon>
        <taxon>Euteleostomi</taxon>
        <taxon>Amphibia</taxon>
        <taxon>Batrachia</taxon>
        <taxon>Anura</taxon>
        <taxon>Neobatrachia</taxon>
        <taxon>Hyloidea</taxon>
        <taxon>Leptodactylidae</taxon>
        <taxon>Leiuperinae</taxon>
        <taxon>Engystomops</taxon>
    </lineage>
</organism>
<dbReference type="PANTHER" id="PTHR17408:SF11">
    <property type="entry name" value="STEM-LOOP BINDING PROTEIN-LIKE"/>
    <property type="match status" value="1"/>
</dbReference>